<feature type="region of interest" description="Disordered" evidence="1">
    <location>
        <begin position="419"/>
        <end position="451"/>
    </location>
</feature>
<evidence type="ECO:0000259" key="2">
    <source>
        <dbReference type="Pfam" id="PF05057"/>
    </source>
</evidence>
<dbReference type="PANTHER" id="PTHR12482:SF5">
    <property type="entry name" value="DUF676 DOMAIN-CONTAINING PROTEIN"/>
    <property type="match status" value="1"/>
</dbReference>
<dbReference type="Gene3D" id="3.40.50.1820">
    <property type="entry name" value="alpha/beta hydrolase"/>
    <property type="match status" value="1"/>
</dbReference>
<dbReference type="EMBL" id="CADEPM010000006">
    <property type="protein sequence ID" value="CAB3407415.1"/>
    <property type="molecule type" value="Genomic_DNA"/>
</dbReference>
<evidence type="ECO:0000313" key="3">
    <source>
        <dbReference type="EMBL" id="CAB3407415.1"/>
    </source>
</evidence>
<feature type="region of interest" description="Disordered" evidence="1">
    <location>
        <begin position="52"/>
        <end position="71"/>
    </location>
</feature>
<comment type="caution">
    <text evidence="3">The sequence shown here is derived from an EMBL/GenBank/DDBJ whole genome shotgun (WGS) entry which is preliminary data.</text>
</comment>
<proteinExistence type="predicted"/>
<dbReference type="Proteomes" id="UP000494206">
    <property type="component" value="Unassembled WGS sequence"/>
</dbReference>
<dbReference type="InterPro" id="IPR044294">
    <property type="entry name" value="Lipase-like"/>
</dbReference>
<dbReference type="Pfam" id="PF05057">
    <property type="entry name" value="DUF676"/>
    <property type="match status" value="1"/>
</dbReference>
<feature type="compositionally biased region" description="Polar residues" evidence="1">
    <location>
        <begin position="53"/>
        <end position="67"/>
    </location>
</feature>
<feature type="domain" description="DUF676" evidence="2">
    <location>
        <begin position="591"/>
        <end position="795"/>
    </location>
</feature>
<keyword evidence="4" id="KW-1185">Reference proteome</keyword>
<dbReference type="PANTHER" id="PTHR12482">
    <property type="entry name" value="LIPASE ROG1-RELATED-RELATED"/>
    <property type="match status" value="1"/>
</dbReference>
<evidence type="ECO:0000256" key="1">
    <source>
        <dbReference type="SAM" id="MobiDB-lite"/>
    </source>
</evidence>
<accession>A0A8S1F3L5</accession>
<evidence type="ECO:0000313" key="4">
    <source>
        <dbReference type="Proteomes" id="UP000494206"/>
    </source>
</evidence>
<reference evidence="3 4" key="1">
    <citation type="submission" date="2020-04" db="EMBL/GenBank/DDBJ databases">
        <authorList>
            <person name="Laetsch R D."/>
            <person name="Stevens L."/>
            <person name="Kumar S."/>
            <person name="Blaxter L. M."/>
        </authorList>
    </citation>
    <scope>NUCLEOTIDE SEQUENCE [LARGE SCALE GENOMIC DNA]</scope>
</reference>
<dbReference type="AlphaFoldDB" id="A0A8S1F3L5"/>
<name>A0A8S1F3L5_9PELO</name>
<dbReference type="InterPro" id="IPR029058">
    <property type="entry name" value="AB_hydrolase_fold"/>
</dbReference>
<dbReference type="OrthoDB" id="273452at2759"/>
<organism evidence="3 4">
    <name type="scientific">Caenorhabditis bovis</name>
    <dbReference type="NCBI Taxonomy" id="2654633"/>
    <lineage>
        <taxon>Eukaryota</taxon>
        <taxon>Metazoa</taxon>
        <taxon>Ecdysozoa</taxon>
        <taxon>Nematoda</taxon>
        <taxon>Chromadorea</taxon>
        <taxon>Rhabditida</taxon>
        <taxon>Rhabditina</taxon>
        <taxon>Rhabditomorpha</taxon>
        <taxon>Rhabditoidea</taxon>
        <taxon>Rhabditidae</taxon>
        <taxon>Peloderinae</taxon>
        <taxon>Caenorhabditis</taxon>
    </lineage>
</organism>
<dbReference type="InterPro" id="IPR007751">
    <property type="entry name" value="DUF676_lipase-like"/>
</dbReference>
<gene>
    <name evidence="3" type="ORF">CBOVIS_LOCUS9349</name>
</gene>
<dbReference type="SUPFAM" id="SSF53474">
    <property type="entry name" value="alpha/beta-Hydrolases"/>
    <property type="match status" value="1"/>
</dbReference>
<sequence>MRIELHPLFNVNLVLGDFFNVELEERGYYQIRVVPKNSSEFFSLEIVRDGDETQTARQSNRTGSPRSPNDLMPACVQNGVGISQTIEITYVDEVYNLEDSFCIAVQLQATTNFNEVRFLDVDLEIWFMDRYRPPRHELFQKLAKQQIRIPLDATRLCSAARSLYFECVNVGALTMSLHASLVMMATRRRKPSPDTPLAKNSKLKKYHSAACETLLNATKSIEEFIKNHASLIKTTVSMDEIDVELELKALAANLEIADAPWIRLETDCSELSSRLTLIYQQMLILLGKSAEIRAQLLADYDKQRRGVLSEAFFCIDKPKNEVIYSMAVNYTELFAIIAKAKYLQMLPRPTIFCADADSPSNLCSVVFEECFSVAETPEPKRDACKPSTASAAIAISSSTSSARKSGSFTDRLKREASKSLRMIAPRRKSADSAQLRAAKRRDIPKSRTSTAPSVETLVLRDADELLGRASAAGNAVSCVPASQSDDDEIGNIEKMSRLEVIEALRPSSSADDVTQVGSSESQLRQVHSRDMIKTVEFVRAREALKSKLAQKRYDGWLYSERAMRATPPLQTSPLCVESLKEIRQTGGNESTRTHLVVFVHGLEGSHEDLLPYKCALRQAINSHYYSMFRDGAHENDAPYRVQYLMSRANHSETWANIKTMAHNLLCEIREFVEEYPGSVHRISFVGHSLGGVIVRSAVGVCKEVAMGWLIGKLHTLLTINTPHLGLAYVGRHVHIGMQFVKWWKRSESIEQLALRDSLNFTQSFLYELSANDALAQFRNVLMIGSPDDMFVPSCSALLEPSRHSIRDLSALGSAYREMLSNLLSSIVKSEKTKNFVRYVTFHQIPTASSNRLTGRAGHIAAVEDVVFIEKLFSVSAVKYFV</sequence>
<protein>
    <recommendedName>
        <fullName evidence="2">DUF676 domain-containing protein</fullName>
    </recommendedName>
</protein>